<dbReference type="GO" id="GO:0003700">
    <property type="term" value="F:DNA-binding transcription factor activity"/>
    <property type="evidence" value="ECO:0007669"/>
    <property type="project" value="InterPro"/>
</dbReference>
<evidence type="ECO:0000256" key="2">
    <source>
        <dbReference type="ARBA" id="ARBA00023125"/>
    </source>
</evidence>
<evidence type="ECO:0000313" key="5">
    <source>
        <dbReference type="EMBL" id="ANZ58861.1"/>
    </source>
</evidence>
<dbReference type="GO" id="GO:0003677">
    <property type="term" value="F:DNA binding"/>
    <property type="evidence" value="ECO:0007669"/>
    <property type="project" value="UniProtKB-KW"/>
</dbReference>
<protein>
    <submittedName>
        <fullName evidence="5">Transcriptional regulator</fullName>
    </submittedName>
</protein>
<dbReference type="InterPro" id="IPR001845">
    <property type="entry name" value="HTH_ArsR_DNA-bd_dom"/>
</dbReference>
<sequence length="108" mass="12422">MNADKISETSKIFKLLSNETRLKILFLLENNALDVSTIVKELDLEQSTVSHQLSLLKKHQLVSVERDGKRILYSLRDPHILTIVEMAYNHGSHVLKHQGHHYPSNQLL</sequence>
<name>A0AB33BCF6_9LACO</name>
<gene>
    <name evidence="5" type="ORF">AYR59_01795</name>
</gene>
<evidence type="ECO:0000313" key="6">
    <source>
        <dbReference type="Proteomes" id="UP000093346"/>
    </source>
</evidence>
<dbReference type="Gene3D" id="1.10.10.10">
    <property type="entry name" value="Winged helix-like DNA-binding domain superfamily/Winged helix DNA-binding domain"/>
    <property type="match status" value="1"/>
</dbReference>
<keyword evidence="2" id="KW-0238">DNA-binding</keyword>
<dbReference type="SMART" id="SM00418">
    <property type="entry name" value="HTH_ARSR"/>
    <property type="match status" value="1"/>
</dbReference>
<dbReference type="InterPro" id="IPR051011">
    <property type="entry name" value="Metal_resp_trans_reg"/>
</dbReference>
<evidence type="ECO:0000256" key="3">
    <source>
        <dbReference type="ARBA" id="ARBA00023163"/>
    </source>
</evidence>
<dbReference type="SUPFAM" id="SSF46785">
    <property type="entry name" value="Winged helix' DNA-binding domain"/>
    <property type="match status" value="1"/>
</dbReference>
<reference evidence="5 6" key="1">
    <citation type="submission" date="2016-03" db="EMBL/GenBank/DDBJ databases">
        <title>Pediococcus and Lactobacillus from brewery environment - whole genome sequencing and assembly.</title>
        <authorList>
            <person name="Behr J."/>
            <person name="Geissler A.J."/>
            <person name="Vogel R.F."/>
        </authorList>
    </citation>
    <scope>NUCLEOTIDE SEQUENCE [LARGE SCALE GENOMIC DNA]</scope>
    <source>
        <strain evidence="5 6">TMW 1.481</strain>
    </source>
</reference>
<evidence type="ECO:0000259" key="4">
    <source>
        <dbReference type="PROSITE" id="PS50987"/>
    </source>
</evidence>
<dbReference type="PROSITE" id="PS50987">
    <property type="entry name" value="HTH_ARSR_2"/>
    <property type="match status" value="1"/>
</dbReference>
<dbReference type="PANTHER" id="PTHR43132">
    <property type="entry name" value="ARSENICAL RESISTANCE OPERON REPRESSOR ARSR-RELATED"/>
    <property type="match status" value="1"/>
</dbReference>
<dbReference type="InterPro" id="IPR036388">
    <property type="entry name" value="WH-like_DNA-bd_sf"/>
</dbReference>
<dbReference type="InterPro" id="IPR036390">
    <property type="entry name" value="WH_DNA-bd_sf"/>
</dbReference>
<dbReference type="EMBL" id="CP014907">
    <property type="protein sequence ID" value="ANZ58861.1"/>
    <property type="molecule type" value="Genomic_DNA"/>
</dbReference>
<keyword evidence="3" id="KW-0804">Transcription</keyword>
<dbReference type="CDD" id="cd00090">
    <property type="entry name" value="HTH_ARSR"/>
    <property type="match status" value="1"/>
</dbReference>
<dbReference type="PANTHER" id="PTHR43132:SF2">
    <property type="entry name" value="ARSENICAL RESISTANCE OPERON REPRESSOR ARSR-RELATED"/>
    <property type="match status" value="1"/>
</dbReference>
<dbReference type="PRINTS" id="PR00778">
    <property type="entry name" value="HTHARSR"/>
</dbReference>
<evidence type="ECO:0000256" key="1">
    <source>
        <dbReference type="ARBA" id="ARBA00023015"/>
    </source>
</evidence>
<accession>A0AB33BCF6</accession>
<feature type="domain" description="HTH arsR-type" evidence="4">
    <location>
        <begin position="1"/>
        <end position="95"/>
    </location>
</feature>
<dbReference type="RefSeq" id="WP_054646544.1">
    <property type="nucleotide sequence ID" value="NZ_MIXR01000018.1"/>
</dbReference>
<organism evidence="5 6">
    <name type="scientific">Fructilactobacillus lindneri</name>
    <dbReference type="NCBI Taxonomy" id="53444"/>
    <lineage>
        <taxon>Bacteria</taxon>
        <taxon>Bacillati</taxon>
        <taxon>Bacillota</taxon>
        <taxon>Bacilli</taxon>
        <taxon>Lactobacillales</taxon>
        <taxon>Lactobacillaceae</taxon>
        <taxon>Fructilactobacillus</taxon>
    </lineage>
</organism>
<dbReference type="Pfam" id="PF01022">
    <property type="entry name" value="HTH_5"/>
    <property type="match status" value="1"/>
</dbReference>
<dbReference type="KEGG" id="lle:AYR59_01795"/>
<dbReference type="InterPro" id="IPR011991">
    <property type="entry name" value="ArsR-like_HTH"/>
</dbReference>
<dbReference type="AlphaFoldDB" id="A0AB33BCF6"/>
<dbReference type="NCBIfam" id="NF033788">
    <property type="entry name" value="HTH_metalloreg"/>
    <property type="match status" value="1"/>
</dbReference>
<keyword evidence="1" id="KW-0805">Transcription regulation</keyword>
<proteinExistence type="predicted"/>
<dbReference type="Proteomes" id="UP000093346">
    <property type="component" value="Chromosome"/>
</dbReference>